<evidence type="ECO:0000256" key="6">
    <source>
        <dbReference type="ARBA" id="ARBA00023242"/>
    </source>
</evidence>
<dbReference type="PROSITE" id="PS00485">
    <property type="entry name" value="A_DEAMINASE"/>
    <property type="match status" value="1"/>
</dbReference>
<evidence type="ECO:0000256" key="4">
    <source>
        <dbReference type="ARBA" id="ARBA00022833"/>
    </source>
</evidence>
<dbReference type="CDD" id="cd01320">
    <property type="entry name" value="ADA"/>
    <property type="match status" value="1"/>
</dbReference>
<gene>
    <name evidence="7" type="primary">AAH1</name>
    <name evidence="9" type="ORF">M427DRAFT_158229</name>
</gene>
<dbReference type="Gene3D" id="3.20.20.140">
    <property type="entry name" value="Metal-dependent hydrolases"/>
    <property type="match status" value="1"/>
</dbReference>
<keyword evidence="6 7" id="KW-0539">Nucleus</keyword>
<feature type="active site" description="Proton donor" evidence="7">
    <location>
        <position position="213"/>
    </location>
</feature>
<dbReference type="Proteomes" id="UP000070544">
    <property type="component" value="Unassembled WGS sequence"/>
</dbReference>
<dbReference type="GO" id="GO:0043103">
    <property type="term" value="P:hypoxanthine salvage"/>
    <property type="evidence" value="ECO:0007669"/>
    <property type="project" value="UniProtKB-UniRule"/>
</dbReference>
<keyword evidence="2 7" id="KW-0479">Metal-binding</keyword>
<feature type="binding site" evidence="7">
    <location>
        <position position="301"/>
    </location>
    <ligand>
        <name>substrate</name>
    </ligand>
</feature>
<keyword evidence="5 7" id="KW-0546">Nucleotide metabolism</keyword>
<evidence type="ECO:0000256" key="2">
    <source>
        <dbReference type="ARBA" id="ARBA00022723"/>
    </source>
</evidence>
<dbReference type="GO" id="GO:0005634">
    <property type="term" value="C:nucleus"/>
    <property type="evidence" value="ECO:0007669"/>
    <property type="project" value="UniProtKB-SubCell"/>
</dbReference>
<dbReference type="NCBIfam" id="NF006850">
    <property type="entry name" value="PRK09358.1-6"/>
    <property type="match status" value="1"/>
</dbReference>
<keyword evidence="10" id="KW-1185">Reference proteome</keyword>
<proteinExistence type="inferred from homology"/>
<dbReference type="AlphaFoldDB" id="A0A139A3M5"/>
<dbReference type="InterPro" id="IPR006650">
    <property type="entry name" value="A/AMP_deam_AS"/>
</dbReference>
<comment type="function">
    <text evidence="7">Catalyzes the hydrolytic deamination of adenine to hypoxanthine. Plays an important role in the purine salvage pathway and in nitrogen catabolism.</text>
</comment>
<dbReference type="Pfam" id="PF00962">
    <property type="entry name" value="A_deaminase"/>
    <property type="match status" value="1"/>
</dbReference>
<dbReference type="EC" id="3.5.4.2" evidence="7"/>
<dbReference type="EMBL" id="KQ965803">
    <property type="protein sequence ID" value="KXS11314.1"/>
    <property type="molecule type" value="Genomic_DNA"/>
</dbReference>
<dbReference type="InterPro" id="IPR001365">
    <property type="entry name" value="A_deaminase_dom"/>
</dbReference>
<accession>A0A139A3M5</accession>
<evidence type="ECO:0000259" key="8">
    <source>
        <dbReference type="Pfam" id="PF00962"/>
    </source>
</evidence>
<keyword evidence="1 7" id="KW-0963">Cytoplasm</keyword>
<dbReference type="HAMAP" id="MF_01962">
    <property type="entry name" value="Adenine_deaminase"/>
    <property type="match status" value="1"/>
</dbReference>
<evidence type="ECO:0000313" key="10">
    <source>
        <dbReference type="Proteomes" id="UP000070544"/>
    </source>
</evidence>
<protein>
    <recommendedName>
        <fullName evidence="7">Adenine deaminase</fullName>
        <shortName evidence="7">ADE</shortName>
        <ecNumber evidence="7">3.5.4.2</ecNumber>
    </recommendedName>
    <alternativeName>
        <fullName evidence="7">Adenine aminohydrolase</fullName>
        <shortName evidence="7">AAH</shortName>
    </alternativeName>
</protein>
<dbReference type="GO" id="GO:0005829">
    <property type="term" value="C:cytosol"/>
    <property type="evidence" value="ECO:0007669"/>
    <property type="project" value="TreeGrafter"/>
</dbReference>
<dbReference type="PANTHER" id="PTHR43114:SF6">
    <property type="entry name" value="ADENINE DEAMINASE"/>
    <property type="match status" value="1"/>
</dbReference>
<dbReference type="NCBIfam" id="TIGR01430">
    <property type="entry name" value="aden_deam"/>
    <property type="match status" value="1"/>
</dbReference>
<dbReference type="SUPFAM" id="SSF51556">
    <property type="entry name" value="Metallo-dependent hydrolases"/>
    <property type="match status" value="1"/>
</dbReference>
<dbReference type="OMA" id="NHFTIHA"/>
<dbReference type="InterPro" id="IPR032466">
    <property type="entry name" value="Metal_Hydrolase"/>
</dbReference>
<dbReference type="InterPro" id="IPR006330">
    <property type="entry name" value="Ado/ade_deaminase"/>
</dbReference>
<comment type="subcellular location">
    <subcellularLocation>
        <location evidence="7">Cytoplasm</location>
    </subcellularLocation>
    <subcellularLocation>
        <location evidence="7">Nucleus</location>
    </subcellularLocation>
</comment>
<feature type="binding site" evidence="7">
    <location>
        <position position="30"/>
    </location>
    <ligand>
        <name>Zn(2+)</name>
        <dbReference type="ChEBI" id="CHEBI:29105"/>
        <note>catalytic</note>
    </ligand>
</feature>
<dbReference type="GO" id="GO:0009168">
    <property type="term" value="P:purine ribonucleoside monophosphate biosynthetic process"/>
    <property type="evidence" value="ECO:0007669"/>
    <property type="project" value="InterPro"/>
</dbReference>
<evidence type="ECO:0000256" key="1">
    <source>
        <dbReference type="ARBA" id="ARBA00022490"/>
    </source>
</evidence>
<dbReference type="InterPro" id="IPR028892">
    <property type="entry name" value="ADE"/>
</dbReference>
<dbReference type="GO" id="GO:0006146">
    <property type="term" value="P:adenine catabolic process"/>
    <property type="evidence" value="ECO:0007669"/>
    <property type="project" value="UniProtKB-UniRule"/>
</dbReference>
<feature type="binding site" evidence="7">
    <location>
        <position position="300"/>
    </location>
    <ligand>
        <name>Zn(2+)</name>
        <dbReference type="ChEBI" id="CHEBI:29105"/>
        <note>catalytic</note>
    </ligand>
</feature>
<evidence type="ECO:0000256" key="3">
    <source>
        <dbReference type="ARBA" id="ARBA00022801"/>
    </source>
</evidence>
<sequence length="386" mass="43058">MLSALPHSHPHGQHVLDFCRDVPKSEMHLHIEGTLEPELVFELAKRNGVATHLPTVEDMKRALDFKNLQQFLDLYYAACSCLLHEQDFFDMTWAYCVKASSQNVRHAEIFFDPQTHTERGVAFSVVITGISRALEQAKRELGMTSALIMCFLKHLSGDDSIRTLEESLPFKDHITAVGLDSTEIGNPPSKFKAVYDLARAEPYNYRCVSHCGEEGPRGDYTEETIIGDMWKTLELLKVERIDHGIQSLRSPELIKHLSEKRIPLTVCPFSNVRLRAVDKLEDHPLKKMMDSGLLVSINSDDPAYFGGYCGDNYLGVALALQLGLADMAELAANSWESSFLPAVAKGARIGDVAQVAERYAKTEEERSGVEKVLERGKRIGAVAIAN</sequence>
<keyword evidence="3 7" id="KW-0378">Hydrolase</keyword>
<feature type="site" description="Important for catalytic activity" evidence="7">
    <location>
        <position position="243"/>
    </location>
</feature>
<dbReference type="GO" id="GO:0000034">
    <property type="term" value="F:adenine deaminase activity"/>
    <property type="evidence" value="ECO:0007669"/>
    <property type="project" value="UniProtKB-UniRule"/>
</dbReference>
<evidence type="ECO:0000313" key="9">
    <source>
        <dbReference type="EMBL" id="KXS11314.1"/>
    </source>
</evidence>
<feature type="domain" description="Adenosine deaminase" evidence="8">
    <location>
        <begin position="23"/>
        <end position="347"/>
    </location>
</feature>
<evidence type="ECO:0000256" key="5">
    <source>
        <dbReference type="ARBA" id="ARBA00023080"/>
    </source>
</evidence>
<dbReference type="GO" id="GO:0008270">
    <property type="term" value="F:zinc ion binding"/>
    <property type="evidence" value="ECO:0007669"/>
    <property type="project" value="UniProtKB-UniRule"/>
</dbReference>
<dbReference type="STRING" id="1344416.A0A139A3M5"/>
<reference evidence="9 10" key="1">
    <citation type="journal article" date="2015" name="Genome Biol. Evol.">
        <title>Phylogenomic analyses indicate that early fungi evolved digesting cell walls of algal ancestors of land plants.</title>
        <authorList>
            <person name="Chang Y."/>
            <person name="Wang S."/>
            <person name="Sekimoto S."/>
            <person name="Aerts A.L."/>
            <person name="Choi C."/>
            <person name="Clum A."/>
            <person name="LaButti K.M."/>
            <person name="Lindquist E.A."/>
            <person name="Yee Ngan C."/>
            <person name="Ohm R.A."/>
            <person name="Salamov A.A."/>
            <person name="Grigoriev I.V."/>
            <person name="Spatafora J.W."/>
            <person name="Berbee M.L."/>
        </authorList>
    </citation>
    <scope>NUCLEOTIDE SEQUENCE [LARGE SCALE GENOMIC DNA]</scope>
    <source>
        <strain evidence="9 10">JEL478</strain>
    </source>
</reference>
<dbReference type="PANTHER" id="PTHR43114">
    <property type="entry name" value="ADENINE DEAMINASE"/>
    <property type="match status" value="1"/>
</dbReference>
<comment type="catalytic activity">
    <reaction evidence="7">
        <text>adenine + H2O + H(+) = hypoxanthine + NH4(+)</text>
        <dbReference type="Rhea" id="RHEA:23688"/>
        <dbReference type="ChEBI" id="CHEBI:15377"/>
        <dbReference type="ChEBI" id="CHEBI:15378"/>
        <dbReference type="ChEBI" id="CHEBI:16708"/>
        <dbReference type="ChEBI" id="CHEBI:17368"/>
        <dbReference type="ChEBI" id="CHEBI:28938"/>
        <dbReference type="EC" id="3.5.4.2"/>
    </reaction>
</comment>
<name>A0A139A3M5_GONPJ</name>
<feature type="binding site" evidence="7">
    <location>
        <position position="210"/>
    </location>
    <ligand>
        <name>Zn(2+)</name>
        <dbReference type="ChEBI" id="CHEBI:29105"/>
        <note>catalytic</note>
    </ligand>
</feature>
<keyword evidence="4 7" id="KW-0862">Zinc</keyword>
<comment type="similarity">
    <text evidence="7">Belongs to the metallo-dependent hydrolases superfamily. Adenosine and AMP deaminases family. Adenine deaminase type 2 subfamily.</text>
</comment>
<dbReference type="OrthoDB" id="272271at2759"/>
<evidence type="ECO:0000256" key="7">
    <source>
        <dbReference type="HAMAP-Rule" id="MF_03145"/>
    </source>
</evidence>
<dbReference type="GO" id="GO:0009117">
    <property type="term" value="P:nucleotide metabolic process"/>
    <property type="evidence" value="ECO:0007669"/>
    <property type="project" value="UniProtKB-KW"/>
</dbReference>
<comment type="cofactor">
    <cofactor evidence="7">
        <name>Zn(2+)</name>
        <dbReference type="ChEBI" id="CHEBI:29105"/>
    </cofactor>
    <text evidence="7">Binds 1 zinc ion per subunit.</text>
</comment>
<organism evidence="9 10">
    <name type="scientific">Gonapodya prolifera (strain JEL478)</name>
    <name type="common">Monoblepharis prolifera</name>
    <dbReference type="NCBI Taxonomy" id="1344416"/>
    <lineage>
        <taxon>Eukaryota</taxon>
        <taxon>Fungi</taxon>
        <taxon>Fungi incertae sedis</taxon>
        <taxon>Chytridiomycota</taxon>
        <taxon>Chytridiomycota incertae sedis</taxon>
        <taxon>Monoblepharidomycetes</taxon>
        <taxon>Monoblepharidales</taxon>
        <taxon>Gonapodyaceae</taxon>
        <taxon>Gonapodya</taxon>
    </lineage>
</organism>
<feature type="binding site" evidence="7">
    <location>
        <position position="28"/>
    </location>
    <ligand>
        <name>Zn(2+)</name>
        <dbReference type="ChEBI" id="CHEBI:29105"/>
        <note>catalytic</note>
    </ligand>
</feature>